<evidence type="ECO:0000256" key="2">
    <source>
        <dbReference type="ARBA" id="ARBA00022448"/>
    </source>
</evidence>
<keyword evidence="6" id="KW-0811">Translocation</keyword>
<feature type="transmembrane region" description="Helical" evidence="8">
    <location>
        <begin position="33"/>
        <end position="51"/>
    </location>
</feature>
<dbReference type="GO" id="GO:0016020">
    <property type="term" value="C:membrane"/>
    <property type="evidence" value="ECO:0007669"/>
    <property type="project" value="UniProtKB-SubCell"/>
</dbReference>
<evidence type="ECO:0000256" key="3">
    <source>
        <dbReference type="ARBA" id="ARBA00022692"/>
    </source>
</evidence>
<evidence type="ECO:0000256" key="8">
    <source>
        <dbReference type="SAM" id="Phobius"/>
    </source>
</evidence>
<dbReference type="Proteomes" id="UP000238281">
    <property type="component" value="Unassembled WGS sequence"/>
</dbReference>
<evidence type="ECO:0000256" key="5">
    <source>
        <dbReference type="ARBA" id="ARBA00022989"/>
    </source>
</evidence>
<keyword evidence="5 8" id="KW-1133">Transmembrane helix</keyword>
<dbReference type="InterPro" id="IPR001901">
    <property type="entry name" value="Translocase_SecE/Sec61-g"/>
</dbReference>
<keyword evidence="3 8" id="KW-0812">Transmembrane</keyword>
<dbReference type="NCBIfam" id="TIGR00964">
    <property type="entry name" value="secE_bact"/>
    <property type="match status" value="1"/>
</dbReference>
<dbReference type="Gene3D" id="1.20.5.1030">
    <property type="entry name" value="Preprotein translocase secy subunit"/>
    <property type="match status" value="1"/>
</dbReference>
<evidence type="ECO:0000256" key="1">
    <source>
        <dbReference type="ARBA" id="ARBA00004370"/>
    </source>
</evidence>
<evidence type="ECO:0000313" key="9">
    <source>
        <dbReference type="EMBL" id="PRM93952.1"/>
    </source>
</evidence>
<dbReference type="GO" id="GO:0006605">
    <property type="term" value="P:protein targeting"/>
    <property type="evidence" value="ECO:0007669"/>
    <property type="project" value="InterPro"/>
</dbReference>
<reference evidence="9 10" key="1">
    <citation type="submission" date="2017-09" db="EMBL/GenBank/DDBJ databases">
        <title>Reassesment of A. cryaerophilus.</title>
        <authorList>
            <person name="Perez-Cataluna A."/>
            <person name="Collado L."/>
            <person name="Salgado O."/>
            <person name="Lefinanco V."/>
            <person name="Figueras M.J."/>
        </authorList>
    </citation>
    <scope>NUCLEOTIDE SEQUENCE [LARGE SCALE GENOMIC DNA]</scope>
    <source>
        <strain evidence="9 10">LMG 10210</strain>
    </source>
</reference>
<evidence type="ECO:0000256" key="4">
    <source>
        <dbReference type="ARBA" id="ARBA00022927"/>
    </source>
</evidence>
<sequence>MEKDVSKASNYINNVKSELAKVIFPVKAQIKTAYISVFIVVTVIALYLAMIDGAMSFTLSSVIK</sequence>
<dbReference type="InterPro" id="IPR005807">
    <property type="entry name" value="SecE_bac"/>
</dbReference>
<gene>
    <name evidence="9" type="ORF">CJ673_08265</name>
</gene>
<keyword evidence="4" id="KW-0653">Protein transport</keyword>
<dbReference type="Pfam" id="PF00584">
    <property type="entry name" value="SecE"/>
    <property type="match status" value="1"/>
</dbReference>
<dbReference type="STRING" id="28198.GCA_001572855_01135"/>
<proteinExistence type="predicted"/>
<keyword evidence="2" id="KW-0813">Transport</keyword>
<accession>A0A2S9T547</accession>
<dbReference type="GO" id="GO:0006886">
    <property type="term" value="P:intracellular protein transport"/>
    <property type="evidence" value="ECO:0007669"/>
    <property type="project" value="InterPro"/>
</dbReference>
<evidence type="ECO:0000256" key="6">
    <source>
        <dbReference type="ARBA" id="ARBA00023010"/>
    </source>
</evidence>
<dbReference type="EMBL" id="NXGE01000005">
    <property type="protein sequence ID" value="PRM93952.1"/>
    <property type="molecule type" value="Genomic_DNA"/>
</dbReference>
<comment type="caution">
    <text evidence="9">The sequence shown here is derived from an EMBL/GenBank/DDBJ whole genome shotgun (WGS) entry which is preliminary data.</text>
</comment>
<dbReference type="GO" id="GO:0009306">
    <property type="term" value="P:protein secretion"/>
    <property type="evidence" value="ECO:0007669"/>
    <property type="project" value="InterPro"/>
</dbReference>
<name>A0A2S9T547_9BACT</name>
<keyword evidence="7 8" id="KW-0472">Membrane</keyword>
<evidence type="ECO:0000313" key="10">
    <source>
        <dbReference type="Proteomes" id="UP000238281"/>
    </source>
</evidence>
<protein>
    <submittedName>
        <fullName evidence="9">Preprotein translocase subunit SecE</fullName>
    </submittedName>
</protein>
<evidence type="ECO:0000256" key="7">
    <source>
        <dbReference type="ARBA" id="ARBA00023136"/>
    </source>
</evidence>
<dbReference type="InterPro" id="IPR038379">
    <property type="entry name" value="SecE_sf"/>
</dbReference>
<dbReference type="AlphaFoldDB" id="A0A2S9T547"/>
<organism evidence="9 10">
    <name type="scientific">Aliarcobacter cryaerophilus</name>
    <dbReference type="NCBI Taxonomy" id="28198"/>
    <lineage>
        <taxon>Bacteria</taxon>
        <taxon>Pseudomonadati</taxon>
        <taxon>Campylobacterota</taxon>
        <taxon>Epsilonproteobacteria</taxon>
        <taxon>Campylobacterales</taxon>
        <taxon>Arcobacteraceae</taxon>
        <taxon>Aliarcobacter</taxon>
    </lineage>
</organism>
<comment type="subcellular location">
    <subcellularLocation>
        <location evidence="1">Membrane</location>
    </subcellularLocation>
</comment>
<dbReference type="GO" id="GO:0008320">
    <property type="term" value="F:protein transmembrane transporter activity"/>
    <property type="evidence" value="ECO:0007669"/>
    <property type="project" value="InterPro"/>
</dbReference>